<feature type="region of interest" description="Disordered" evidence="1">
    <location>
        <begin position="1"/>
        <end position="22"/>
    </location>
</feature>
<gene>
    <name evidence="2" type="ORF">AA23TX_03262</name>
</gene>
<accession>A0A6I8LMK9</accession>
<reference evidence="2 3" key="1">
    <citation type="submission" date="2019-09" db="EMBL/GenBank/DDBJ databases">
        <authorList>
            <person name="Leyn A S."/>
        </authorList>
    </citation>
    <scope>NUCLEOTIDE SEQUENCE [LARGE SCALE GENOMIC DNA]</scope>
    <source>
        <strain evidence="2">AA231_1</strain>
    </source>
</reference>
<evidence type="ECO:0000313" key="2">
    <source>
        <dbReference type="EMBL" id="VVJ18241.1"/>
    </source>
</evidence>
<dbReference type="Proteomes" id="UP000399805">
    <property type="component" value="Unassembled WGS sequence"/>
</dbReference>
<evidence type="ECO:0000256" key="1">
    <source>
        <dbReference type="SAM" id="MobiDB-lite"/>
    </source>
</evidence>
<dbReference type="AlphaFoldDB" id="A0A6I8LMK9"/>
<feature type="region of interest" description="Disordered" evidence="1">
    <location>
        <begin position="37"/>
        <end position="60"/>
    </location>
</feature>
<feature type="compositionally biased region" description="Basic and acidic residues" evidence="1">
    <location>
        <begin position="1"/>
        <end position="12"/>
    </location>
</feature>
<proteinExistence type="predicted"/>
<sequence length="60" mass="6664">MGREDTGRDHKSNSGNPCGRECSAACRTRDKDVCDPWPRHDRTGSGRRPGGCQSRFRVST</sequence>
<keyword evidence="3" id="KW-1185">Reference proteome</keyword>
<name>A0A6I8LMK9_9PSEU</name>
<evidence type="ECO:0000313" key="3">
    <source>
        <dbReference type="Proteomes" id="UP000399805"/>
    </source>
</evidence>
<protein>
    <submittedName>
        <fullName evidence="2">Uncharacterized protein</fullName>
    </submittedName>
</protein>
<dbReference type="EMBL" id="CABVGP010000001">
    <property type="protein sequence ID" value="VVJ18241.1"/>
    <property type="molecule type" value="Genomic_DNA"/>
</dbReference>
<organism evidence="2 3">
    <name type="scientific">Amycolatopsis camponoti</name>
    <dbReference type="NCBI Taxonomy" id="2606593"/>
    <lineage>
        <taxon>Bacteria</taxon>
        <taxon>Bacillati</taxon>
        <taxon>Actinomycetota</taxon>
        <taxon>Actinomycetes</taxon>
        <taxon>Pseudonocardiales</taxon>
        <taxon>Pseudonocardiaceae</taxon>
        <taxon>Amycolatopsis</taxon>
    </lineage>
</organism>